<evidence type="ECO:0000256" key="1">
    <source>
        <dbReference type="ARBA" id="ARBA00006206"/>
    </source>
</evidence>
<gene>
    <name evidence="4" type="primary">mro</name>
    <name evidence="4" type="ORF">NIG5292_01532</name>
</gene>
<organism evidence="4 5">
    <name type="scientific">Nereida ignava</name>
    <dbReference type="NCBI Taxonomy" id="282199"/>
    <lineage>
        <taxon>Bacteria</taxon>
        <taxon>Pseudomonadati</taxon>
        <taxon>Pseudomonadota</taxon>
        <taxon>Alphaproteobacteria</taxon>
        <taxon>Rhodobacterales</taxon>
        <taxon>Roseobacteraceae</taxon>
        <taxon>Nereida</taxon>
    </lineage>
</organism>
<dbReference type="PANTHER" id="PTHR10091:SF49">
    <property type="entry name" value="ALDOSE 1-EPIMERASE"/>
    <property type="match status" value="1"/>
</dbReference>
<proteinExistence type="inferred from homology"/>
<dbReference type="GO" id="GO:0030246">
    <property type="term" value="F:carbohydrate binding"/>
    <property type="evidence" value="ECO:0007669"/>
    <property type="project" value="InterPro"/>
</dbReference>
<dbReference type="InterPro" id="IPR008183">
    <property type="entry name" value="Aldose_1/G6P_1-epimerase"/>
</dbReference>
<dbReference type="Gene3D" id="2.70.98.10">
    <property type="match status" value="1"/>
</dbReference>
<dbReference type="InterPro" id="IPR047215">
    <property type="entry name" value="Galactose_mutarotase-like"/>
</dbReference>
<dbReference type="OrthoDB" id="9779408at2"/>
<keyword evidence="3" id="KW-0119">Carbohydrate metabolism</keyword>
<dbReference type="SUPFAM" id="SSF74650">
    <property type="entry name" value="Galactose mutarotase-like"/>
    <property type="match status" value="1"/>
</dbReference>
<dbReference type="CDD" id="cd09019">
    <property type="entry name" value="galactose_mutarotase_like"/>
    <property type="match status" value="1"/>
</dbReference>
<comment type="similarity">
    <text evidence="1">Belongs to the aldose epimerase family.</text>
</comment>
<dbReference type="STRING" id="282199.GCA_001049735_01531"/>
<evidence type="ECO:0000313" key="5">
    <source>
        <dbReference type="Proteomes" id="UP000048949"/>
    </source>
</evidence>
<name>A0A0U1NL97_9RHOB</name>
<protein>
    <submittedName>
        <fullName evidence="4">Aldose 1-epimerase</fullName>
        <ecNumber evidence="4">5.1.3.3</ecNumber>
    </submittedName>
</protein>
<evidence type="ECO:0000256" key="2">
    <source>
        <dbReference type="ARBA" id="ARBA00023235"/>
    </source>
</evidence>
<dbReference type="InterPro" id="IPR014718">
    <property type="entry name" value="GH-type_carb-bd"/>
</dbReference>
<dbReference type="EC" id="5.1.3.3" evidence="4"/>
<dbReference type="GO" id="GO:0006006">
    <property type="term" value="P:glucose metabolic process"/>
    <property type="evidence" value="ECO:0007669"/>
    <property type="project" value="TreeGrafter"/>
</dbReference>
<keyword evidence="2 4" id="KW-0413">Isomerase</keyword>
<accession>A0A0U1NL97</accession>
<dbReference type="PANTHER" id="PTHR10091">
    <property type="entry name" value="ALDOSE-1-EPIMERASE"/>
    <property type="match status" value="1"/>
</dbReference>
<reference evidence="4 5" key="1">
    <citation type="submission" date="2015-04" db="EMBL/GenBank/DDBJ databases">
        <authorList>
            <person name="Syromyatnikov M.Y."/>
            <person name="Popov V.N."/>
        </authorList>
    </citation>
    <scope>NUCLEOTIDE SEQUENCE [LARGE SCALE GENOMIC DNA]</scope>
    <source>
        <strain evidence="4 5">CECT 5292</strain>
    </source>
</reference>
<dbReference type="GO" id="GO:0004034">
    <property type="term" value="F:aldose 1-epimerase activity"/>
    <property type="evidence" value="ECO:0007669"/>
    <property type="project" value="UniProtKB-EC"/>
</dbReference>
<dbReference type="EMBL" id="CVQV01000006">
    <property type="protein sequence ID" value="CRK75484.1"/>
    <property type="molecule type" value="Genomic_DNA"/>
</dbReference>
<evidence type="ECO:0000313" key="4">
    <source>
        <dbReference type="EMBL" id="CRK75484.1"/>
    </source>
</evidence>
<dbReference type="InterPro" id="IPR011013">
    <property type="entry name" value="Gal_mutarotase_sf_dom"/>
</dbReference>
<sequence length="322" mass="34796">MAEIVSFDTMPDGTEVHKITLANDALSASFLTFGATLQSVYLNDDAQNLTLGFDDLGSYLAPSNMVGCVIGPVANRIGGARAIFDGKDLKFDPSSGGNTLHSGPYGWHNRVWDIVDSTERCVTFMLKDPDGLGGFPGNKTVTATYAIAGNRIELAIVVTSDARTPVAVTHHGYWNLTGAPTIDDHSLEVRADQYLTSENSLPTGIAEVAGTEFDFRTPRPIGDTSVDNNFCLSQQTSPLREVAVLRSGDKALHLWSTDVGLQVYDGISLNVDGPMPRAALALEPQRWPDALNNSDYPSVTLEANRVTTQVMRWQFEKISSGN</sequence>
<dbReference type="Proteomes" id="UP000048949">
    <property type="component" value="Unassembled WGS sequence"/>
</dbReference>
<dbReference type="AlphaFoldDB" id="A0A0U1NL97"/>
<keyword evidence="5" id="KW-1185">Reference proteome</keyword>
<evidence type="ECO:0000256" key="3">
    <source>
        <dbReference type="ARBA" id="ARBA00023277"/>
    </source>
</evidence>
<dbReference type="GO" id="GO:0033499">
    <property type="term" value="P:galactose catabolic process via UDP-galactose, Leloir pathway"/>
    <property type="evidence" value="ECO:0007669"/>
    <property type="project" value="TreeGrafter"/>
</dbReference>
<dbReference type="Pfam" id="PF01263">
    <property type="entry name" value="Aldose_epim"/>
    <property type="match status" value="1"/>
</dbReference>
<dbReference type="RefSeq" id="WP_048598905.1">
    <property type="nucleotide sequence ID" value="NZ_CBFHGK010000005.1"/>
</dbReference>